<protein>
    <recommendedName>
        <fullName evidence="1">Vps16 N-terminal domain-containing protein</fullName>
    </recommendedName>
</protein>
<feature type="domain" description="Vps16 N-terminal" evidence="1">
    <location>
        <begin position="20"/>
        <end position="101"/>
    </location>
</feature>
<evidence type="ECO:0000313" key="2">
    <source>
        <dbReference type="EMBL" id="KAA6355412.1"/>
    </source>
</evidence>
<evidence type="ECO:0000313" key="3">
    <source>
        <dbReference type="Proteomes" id="UP000324800"/>
    </source>
</evidence>
<dbReference type="AlphaFoldDB" id="A0A5J4TBW3"/>
<dbReference type="Pfam" id="PF04841">
    <property type="entry name" value="Vps16_N"/>
    <property type="match status" value="1"/>
</dbReference>
<dbReference type="GO" id="GO:0006886">
    <property type="term" value="P:intracellular protein transport"/>
    <property type="evidence" value="ECO:0007669"/>
    <property type="project" value="InterPro"/>
</dbReference>
<reference evidence="2 3" key="1">
    <citation type="submission" date="2019-03" db="EMBL/GenBank/DDBJ databases">
        <title>Single cell metagenomics reveals metabolic interactions within the superorganism composed of flagellate Streblomastix strix and complex community of Bacteroidetes bacteria on its surface.</title>
        <authorList>
            <person name="Treitli S.C."/>
            <person name="Kolisko M."/>
            <person name="Husnik F."/>
            <person name="Keeling P."/>
            <person name="Hampl V."/>
        </authorList>
    </citation>
    <scope>NUCLEOTIDE SEQUENCE [LARGE SCALE GENOMIC DNA]</scope>
    <source>
        <strain evidence="2">ST1C</strain>
    </source>
</reference>
<feature type="non-terminal residue" evidence="2">
    <location>
        <position position="107"/>
    </location>
</feature>
<dbReference type="EMBL" id="SNRW01034656">
    <property type="protein sequence ID" value="KAA6355412.1"/>
    <property type="molecule type" value="Genomic_DNA"/>
</dbReference>
<accession>A0A5J4TBW3</accession>
<comment type="caution">
    <text evidence="2">The sequence shown here is derived from an EMBL/GenBank/DDBJ whole genome shotgun (WGS) entry which is preliminary data.</text>
</comment>
<organism evidence="2 3">
    <name type="scientific">Streblomastix strix</name>
    <dbReference type="NCBI Taxonomy" id="222440"/>
    <lineage>
        <taxon>Eukaryota</taxon>
        <taxon>Metamonada</taxon>
        <taxon>Preaxostyla</taxon>
        <taxon>Oxymonadida</taxon>
        <taxon>Streblomastigidae</taxon>
        <taxon>Streblomastix</taxon>
    </lineage>
</organism>
<gene>
    <name evidence="2" type="ORF">EZS28_049061</name>
</gene>
<proteinExistence type="predicted"/>
<dbReference type="GO" id="GO:0005737">
    <property type="term" value="C:cytoplasm"/>
    <property type="evidence" value="ECO:0007669"/>
    <property type="project" value="InterPro"/>
</dbReference>
<dbReference type="Proteomes" id="UP000324800">
    <property type="component" value="Unassembled WGS sequence"/>
</dbReference>
<name>A0A5J4TBW3_9EUKA</name>
<evidence type="ECO:0000259" key="1">
    <source>
        <dbReference type="Pfam" id="PF04841"/>
    </source>
</evidence>
<dbReference type="InterPro" id="IPR006926">
    <property type="entry name" value="Vps16_N"/>
</dbReference>
<sequence length="107" mass="11953">MTSFERRIFLESLAVGGMRFREEHVYDNLAWEYGDTLSGLEVHIAPCGGAIAIRKDPSSILIIGEERSIMKTYTAYGQKLAQKEINLGRGVVKLGFTLSELFVQILS</sequence>